<feature type="transmembrane region" description="Helical" evidence="5">
    <location>
        <begin position="282"/>
        <end position="302"/>
    </location>
</feature>
<keyword evidence="4 5" id="KW-0472">Membrane</keyword>
<dbReference type="STRING" id="580166.AUP43_03225"/>
<evidence type="ECO:0000256" key="2">
    <source>
        <dbReference type="ARBA" id="ARBA00022692"/>
    </source>
</evidence>
<evidence type="ECO:0000256" key="5">
    <source>
        <dbReference type="SAM" id="Phobius"/>
    </source>
</evidence>
<dbReference type="GO" id="GO:0016020">
    <property type="term" value="C:membrane"/>
    <property type="evidence" value="ECO:0007669"/>
    <property type="project" value="UniProtKB-SubCell"/>
</dbReference>
<dbReference type="InterPro" id="IPR004837">
    <property type="entry name" value="NaCa_Exmemb"/>
</dbReference>
<proteinExistence type="predicted"/>
<dbReference type="GO" id="GO:0055085">
    <property type="term" value="P:transmembrane transport"/>
    <property type="evidence" value="ECO:0007669"/>
    <property type="project" value="InterPro"/>
</dbReference>
<evidence type="ECO:0000259" key="6">
    <source>
        <dbReference type="Pfam" id="PF01699"/>
    </source>
</evidence>
<dbReference type="Proteomes" id="UP000076400">
    <property type="component" value="Unassembled WGS sequence"/>
</dbReference>
<dbReference type="OrthoDB" id="8447150at2"/>
<comment type="caution">
    <text evidence="7">The sequence shown here is derived from an EMBL/GenBank/DDBJ whole genome shotgun (WGS) entry which is preliminary data.</text>
</comment>
<feature type="domain" description="Sodium/calcium exchanger membrane region" evidence="6">
    <location>
        <begin position="7"/>
        <end position="167"/>
    </location>
</feature>
<comment type="subcellular location">
    <subcellularLocation>
        <location evidence="1">Membrane</location>
        <topology evidence="1">Multi-pass membrane protein</topology>
    </subcellularLocation>
</comment>
<feature type="transmembrane region" description="Helical" evidence="5">
    <location>
        <begin position="69"/>
        <end position="93"/>
    </location>
</feature>
<sequence length="355" mass="38016">MVIAVWAGVLLAAVWLAHWGAEHLSDPLRKLRQQWGFSVAAGGAFVGLAAASPEIGINTTSALRGVGDIGLGALLGSNVLAIPMMVVTAYLATRKSGIGENGRHDDHEEHRRAHLLQVDRQAVTVQALPYLGIIALFALLTLPAPWRGLQPIDGWILLLGYLAYLVQALLRGRKEGEEVDWKRKEKWKAVAGVGALAAGAYFTVFSTEKIVSAIGISKIIGGLFITAPVAALPEVFATWYVARSGQVTSGVTSVIGDHAVTMTLAFIPLTIVGMPIENLQLFWVTLAFVALMPTLYAAFIWWGGRDSGFRRWQVAALPAVYALFVAVLVLWVQPFGQGAQESAGASGRQAQEGTE</sequence>
<feature type="domain" description="Sodium/calcium exchanger membrane region" evidence="6">
    <location>
        <begin position="191"/>
        <end position="329"/>
    </location>
</feature>
<reference evidence="7 8" key="1">
    <citation type="submission" date="2015-12" db="EMBL/GenBank/DDBJ databases">
        <title>Genome sequence of Oceanibaculum pacificum MCCC 1A02656.</title>
        <authorList>
            <person name="Lu L."/>
            <person name="Lai Q."/>
            <person name="Shao Z."/>
            <person name="Qian P."/>
        </authorList>
    </citation>
    <scope>NUCLEOTIDE SEQUENCE [LARGE SCALE GENOMIC DNA]</scope>
    <source>
        <strain evidence="7 8">MCCC 1A02656</strain>
    </source>
</reference>
<dbReference type="EMBL" id="LPXN01000149">
    <property type="protein sequence ID" value="KZD03048.1"/>
    <property type="molecule type" value="Genomic_DNA"/>
</dbReference>
<keyword evidence="2 5" id="KW-0812">Transmembrane</keyword>
<name>A0A154VP96_9PROT</name>
<protein>
    <submittedName>
        <fullName evidence="7">Sodium:calcium exchanger</fullName>
    </submittedName>
</protein>
<dbReference type="Gene3D" id="1.20.1420.30">
    <property type="entry name" value="NCX, central ion-binding region"/>
    <property type="match status" value="1"/>
</dbReference>
<feature type="transmembrane region" description="Helical" evidence="5">
    <location>
        <begin position="152"/>
        <end position="170"/>
    </location>
</feature>
<accession>A0A154VP96</accession>
<evidence type="ECO:0000313" key="8">
    <source>
        <dbReference type="Proteomes" id="UP000076400"/>
    </source>
</evidence>
<evidence type="ECO:0000256" key="3">
    <source>
        <dbReference type="ARBA" id="ARBA00022989"/>
    </source>
</evidence>
<dbReference type="AlphaFoldDB" id="A0A154VP96"/>
<feature type="transmembrane region" description="Helical" evidence="5">
    <location>
        <begin position="127"/>
        <end position="146"/>
    </location>
</feature>
<evidence type="ECO:0000256" key="1">
    <source>
        <dbReference type="ARBA" id="ARBA00004141"/>
    </source>
</evidence>
<feature type="transmembrane region" description="Helical" evidence="5">
    <location>
        <begin position="254"/>
        <end position="276"/>
    </location>
</feature>
<gene>
    <name evidence="7" type="ORF">AUP43_03225</name>
</gene>
<keyword evidence="3 5" id="KW-1133">Transmembrane helix</keyword>
<evidence type="ECO:0000256" key="4">
    <source>
        <dbReference type="ARBA" id="ARBA00023136"/>
    </source>
</evidence>
<feature type="transmembrane region" description="Helical" evidence="5">
    <location>
        <begin position="219"/>
        <end position="242"/>
    </location>
</feature>
<organism evidence="7 8">
    <name type="scientific">Oceanibaculum pacificum</name>
    <dbReference type="NCBI Taxonomy" id="580166"/>
    <lineage>
        <taxon>Bacteria</taxon>
        <taxon>Pseudomonadati</taxon>
        <taxon>Pseudomonadota</taxon>
        <taxon>Alphaproteobacteria</taxon>
        <taxon>Rhodospirillales</taxon>
        <taxon>Oceanibaculaceae</taxon>
        <taxon>Oceanibaculum</taxon>
    </lineage>
</organism>
<dbReference type="InterPro" id="IPR044880">
    <property type="entry name" value="NCX_ion-bd_dom_sf"/>
</dbReference>
<evidence type="ECO:0000313" key="7">
    <source>
        <dbReference type="EMBL" id="KZD03048.1"/>
    </source>
</evidence>
<dbReference type="Pfam" id="PF01699">
    <property type="entry name" value="Na_Ca_ex"/>
    <property type="match status" value="2"/>
</dbReference>
<feature type="transmembrane region" description="Helical" evidence="5">
    <location>
        <begin position="314"/>
        <end position="332"/>
    </location>
</feature>
<feature type="transmembrane region" description="Helical" evidence="5">
    <location>
        <begin position="190"/>
        <end position="207"/>
    </location>
</feature>
<keyword evidence="8" id="KW-1185">Reference proteome</keyword>
<feature type="transmembrane region" description="Helical" evidence="5">
    <location>
        <begin position="6"/>
        <end position="24"/>
    </location>
</feature>